<proteinExistence type="predicted"/>
<dbReference type="EMBL" id="VXIV02003283">
    <property type="protein sequence ID" value="KAF6018697.1"/>
    <property type="molecule type" value="Genomic_DNA"/>
</dbReference>
<protein>
    <recommendedName>
        <fullName evidence="3">MAM domain-containing protein</fullName>
    </recommendedName>
</protein>
<reference evidence="4" key="1">
    <citation type="submission" date="2020-06" db="EMBL/GenBank/DDBJ databases">
        <title>Draft genome of Bugula neritina, a colonial animal packing powerful symbionts and potential medicines.</title>
        <authorList>
            <person name="Rayko M."/>
        </authorList>
    </citation>
    <scope>NUCLEOTIDE SEQUENCE [LARGE SCALE GENOMIC DNA]</scope>
    <source>
        <strain evidence="4">Kwan_BN1</strain>
    </source>
</reference>
<evidence type="ECO:0000256" key="1">
    <source>
        <dbReference type="ARBA" id="ARBA00022737"/>
    </source>
</evidence>
<feature type="domain" description="MAM" evidence="3">
    <location>
        <begin position="1"/>
        <end position="115"/>
    </location>
</feature>
<dbReference type="InterPro" id="IPR000998">
    <property type="entry name" value="MAM_dom"/>
</dbReference>
<dbReference type="PROSITE" id="PS00740">
    <property type="entry name" value="MAM_1"/>
    <property type="match status" value="2"/>
</dbReference>
<feature type="domain" description="MAM" evidence="3">
    <location>
        <begin position="115"/>
        <end position="236"/>
    </location>
</feature>
<dbReference type="Gene3D" id="2.60.120.200">
    <property type="match status" value="9"/>
</dbReference>
<gene>
    <name evidence="4" type="ORF">EB796_022998</name>
</gene>
<dbReference type="InterPro" id="IPR013320">
    <property type="entry name" value="ConA-like_dom_sf"/>
</dbReference>
<dbReference type="PANTHER" id="PTHR23282">
    <property type="entry name" value="APICAL ENDOSOMAL GLYCOPROTEIN PRECURSOR"/>
    <property type="match status" value="1"/>
</dbReference>
<feature type="domain" description="MAM" evidence="3">
    <location>
        <begin position="784"/>
        <end position="946"/>
    </location>
</feature>
<dbReference type="PROSITE" id="PS50060">
    <property type="entry name" value="MAM_2"/>
    <property type="match status" value="6"/>
</dbReference>
<keyword evidence="1" id="KW-0677">Repeat</keyword>
<name>A0A7J7IYR2_BUGNE</name>
<sequence>MYIEASGKKAGQKSRLVSPSLTMSGDTCVLFYYHMYGKSTGKLNVYAQVGSALGPARWTESGDHGDKWVSAQVKLPLAVTSNPFRLVFEATVGSGWQGDIAIDDVTVQTGQACLSSGDNGGKYMFLETSSPRVEGNNALFVSTNLAASTGSCLTFWYHMNGNDIGTLNFYLRTAGNSDALLWSLSGSQGDKWLQGKLGIKSSSTFAIVIEGVRGRGIYGDIAVDDITYSATASCTALPSQSQTFLSKTTPTISGTTTPSPNGQTSCDFEKGRCGWTELKDDQFDWKRQNRPTSTGSTGPASDHTSGKGYYLFIEASAPRRNGRKLAFSRLLLLNKRDKGDKWLLTQVSVPAASQTSDWNLIIQATAGDGVAGDMAIDGFKMTNGLCSGDQKTTGPGDCTFDSNLCGWTNARNGKEDVFDWTRNKGVTTSSNTGPSVDHTTGSNKGSGIGSLNVIVESPNNKKSATLWSILNDQGKNWLQATVPVPAQDWTQDYQIKFEATVGKSAFGDISLDDVLIQDKRCSLTPAKATVTTLAPTSTTIRTPSIITKPPTTTPAPPGKTINCNFDSSLCGWVQDRSDKFDWTPIKQKTFTSNTAAGLLTDIKKLSCPFDTNLCGWQVTSQAGAPTFKLVKPSKDKTLGPSTDFNTRNQQEGYYMYIETSQGVANSKAHLQSPAITPSGPQCLRFWYHMYGRDIGTLNVYAKTTTLKNPLWSKSGTKGSVWLSAKVDIDSKSKYTVVFEASKRKSFRGDISIDDVTLRDGPCDPPITTASPGAVTLAPNRVTFPKCSFQTGLCGFTQLKTDKFDWTRKKGATSSKSTGPSKDHTTGSAAGYYMYIETSSPRRPKDDAVLLTPVLAGSPSSRCLTFWYHMYGNNIGKLQVAMYRKQALSPAIFTKSGNLGDKWILGEVNVDIPGDAFQLAFIGIRGSNIQGDIAIDDVMLKTGSCDKPATCQFENGLCQWTNERKLDDFDWLSFSGSTPSRGTGPGADHTLGTAKGKVFIIG</sequence>
<dbReference type="AlphaFoldDB" id="A0A7J7IYR2"/>
<dbReference type="OrthoDB" id="412155at2759"/>
<keyword evidence="5" id="KW-1185">Reference proteome</keyword>
<organism evidence="4 5">
    <name type="scientific">Bugula neritina</name>
    <name type="common">Brown bryozoan</name>
    <name type="synonym">Sertularia neritina</name>
    <dbReference type="NCBI Taxonomy" id="10212"/>
    <lineage>
        <taxon>Eukaryota</taxon>
        <taxon>Metazoa</taxon>
        <taxon>Spiralia</taxon>
        <taxon>Lophotrochozoa</taxon>
        <taxon>Bryozoa</taxon>
        <taxon>Gymnolaemata</taxon>
        <taxon>Cheilostomatida</taxon>
        <taxon>Flustrina</taxon>
        <taxon>Buguloidea</taxon>
        <taxon>Bugulidae</taxon>
        <taxon>Bugula</taxon>
    </lineage>
</organism>
<dbReference type="Proteomes" id="UP000593567">
    <property type="component" value="Unassembled WGS sequence"/>
</dbReference>
<feature type="compositionally biased region" description="Polar residues" evidence="2">
    <location>
        <begin position="290"/>
        <end position="303"/>
    </location>
</feature>
<evidence type="ECO:0000259" key="3">
    <source>
        <dbReference type="PROSITE" id="PS50060"/>
    </source>
</evidence>
<dbReference type="SUPFAM" id="SSF49899">
    <property type="entry name" value="Concanavalin A-like lectins/glucanases"/>
    <property type="match status" value="7"/>
</dbReference>
<feature type="domain" description="MAM" evidence="3">
    <location>
        <begin position="264"/>
        <end position="523"/>
    </location>
</feature>
<dbReference type="InterPro" id="IPR051560">
    <property type="entry name" value="MAM_domain-containing"/>
</dbReference>
<dbReference type="SMR" id="A0A7J7IYR2"/>
<dbReference type="FunFam" id="2.60.120.200:FF:000128">
    <property type="entry name" value="enteropeptidase isoform X2"/>
    <property type="match status" value="1"/>
</dbReference>
<feature type="domain" description="MAM" evidence="3">
    <location>
        <begin position="948"/>
        <end position="1001"/>
    </location>
</feature>
<dbReference type="SMART" id="SM00137">
    <property type="entry name" value="MAM"/>
    <property type="match status" value="5"/>
</dbReference>
<dbReference type="GO" id="GO:0016020">
    <property type="term" value="C:membrane"/>
    <property type="evidence" value="ECO:0007669"/>
    <property type="project" value="InterPro"/>
</dbReference>
<dbReference type="PANTHER" id="PTHR23282:SF142">
    <property type="entry name" value="MAM DOMAIN-CONTAINING PROTEIN"/>
    <property type="match status" value="1"/>
</dbReference>
<accession>A0A7J7IYR2</accession>
<evidence type="ECO:0000313" key="4">
    <source>
        <dbReference type="EMBL" id="KAF6018697.1"/>
    </source>
</evidence>
<feature type="region of interest" description="Disordered" evidence="2">
    <location>
        <begin position="284"/>
        <end position="303"/>
    </location>
</feature>
<dbReference type="CDD" id="cd06263">
    <property type="entry name" value="MAM"/>
    <property type="match status" value="6"/>
</dbReference>
<comment type="caution">
    <text evidence="4">The sequence shown here is derived from an EMBL/GenBank/DDBJ whole genome shotgun (WGS) entry which is preliminary data.</text>
</comment>
<evidence type="ECO:0000256" key="2">
    <source>
        <dbReference type="SAM" id="MobiDB-lite"/>
    </source>
</evidence>
<feature type="domain" description="MAM" evidence="3">
    <location>
        <begin position="561"/>
        <end position="764"/>
    </location>
</feature>
<evidence type="ECO:0000313" key="5">
    <source>
        <dbReference type="Proteomes" id="UP000593567"/>
    </source>
</evidence>
<dbReference type="Pfam" id="PF00629">
    <property type="entry name" value="MAM"/>
    <property type="match status" value="6"/>
</dbReference>